<dbReference type="EMBL" id="JALBGC010000002">
    <property type="protein sequence ID" value="MCI1187623.1"/>
    <property type="molecule type" value="Genomic_DNA"/>
</dbReference>
<sequence>MTEPATPQESYCTAVGNIVTERPYGPGGEEIRTGTKHFRPGAKVYIIDYFGGMCESVVVIGHHRKSNRPIKAIIKAKYIENFRVKQCISLAAIRLIKEHQASPPTAELTQEFAETLCRILPHWR</sequence>
<reference evidence="1" key="1">
    <citation type="submission" date="2022-03" db="EMBL/GenBank/DDBJ databases">
        <title>Bacterial whole genome sequence for Hymenobacter sp. DH14.</title>
        <authorList>
            <person name="Le V."/>
        </authorList>
    </citation>
    <scope>NUCLEOTIDE SEQUENCE</scope>
    <source>
        <strain evidence="1">DH14</strain>
    </source>
</reference>
<protein>
    <submittedName>
        <fullName evidence="1">Uncharacterized protein</fullName>
    </submittedName>
</protein>
<gene>
    <name evidence="1" type="ORF">MON38_09340</name>
</gene>
<evidence type="ECO:0000313" key="2">
    <source>
        <dbReference type="Proteomes" id="UP001139193"/>
    </source>
</evidence>
<comment type="caution">
    <text evidence="1">The sequence shown here is derived from an EMBL/GenBank/DDBJ whole genome shotgun (WGS) entry which is preliminary data.</text>
</comment>
<evidence type="ECO:0000313" key="1">
    <source>
        <dbReference type="EMBL" id="MCI1187623.1"/>
    </source>
</evidence>
<dbReference type="RefSeq" id="WP_241935887.1">
    <property type="nucleotide sequence ID" value="NZ_JALBGC010000002.1"/>
</dbReference>
<accession>A0A9X1VGC6</accession>
<organism evidence="1 2">
    <name type="scientific">Hymenobacter cyanobacteriorum</name>
    <dbReference type="NCBI Taxonomy" id="2926463"/>
    <lineage>
        <taxon>Bacteria</taxon>
        <taxon>Pseudomonadati</taxon>
        <taxon>Bacteroidota</taxon>
        <taxon>Cytophagia</taxon>
        <taxon>Cytophagales</taxon>
        <taxon>Hymenobacteraceae</taxon>
        <taxon>Hymenobacter</taxon>
    </lineage>
</organism>
<dbReference type="Proteomes" id="UP001139193">
    <property type="component" value="Unassembled WGS sequence"/>
</dbReference>
<dbReference type="AlphaFoldDB" id="A0A9X1VGC6"/>
<keyword evidence="2" id="KW-1185">Reference proteome</keyword>
<name>A0A9X1VGC6_9BACT</name>
<proteinExistence type="predicted"/>